<proteinExistence type="predicted"/>
<dbReference type="Gene3D" id="3.30.565.10">
    <property type="entry name" value="Histidine kinase-like ATPase, C-terminal domain"/>
    <property type="match status" value="1"/>
</dbReference>
<reference evidence="5 6" key="1">
    <citation type="submission" date="2016-10" db="EMBL/GenBank/DDBJ databases">
        <authorList>
            <person name="de Groot N.N."/>
        </authorList>
    </citation>
    <scope>NUCLEOTIDE SEQUENCE [LARGE SCALE GENOMIC DNA]</scope>
    <source>
        <strain evidence="5 6">D31d</strain>
    </source>
</reference>
<dbReference type="Gene3D" id="1.10.287.130">
    <property type="match status" value="1"/>
</dbReference>
<keyword evidence="5" id="KW-0808">Transferase</keyword>
<keyword evidence="2" id="KW-1133">Transmembrane helix</keyword>
<dbReference type="InterPro" id="IPR052023">
    <property type="entry name" value="Histidine_kinase_KdpD"/>
</dbReference>
<dbReference type="Pfam" id="PF02518">
    <property type="entry name" value="HATPase_c"/>
    <property type="match status" value="1"/>
</dbReference>
<dbReference type="InterPro" id="IPR005467">
    <property type="entry name" value="His_kinase_dom"/>
</dbReference>
<keyword evidence="2" id="KW-0812">Transmembrane</keyword>
<dbReference type="SMART" id="SM00387">
    <property type="entry name" value="HATPase_c"/>
    <property type="match status" value="1"/>
</dbReference>
<sequence>MKHYLYLFVLLTLAFLGSNKIYADTDNVEQELAMRVQQAQVSGSDSDFYNAQKLFLNHLEQNQAWDKYYRVWMSRVNYDVNHKHFHRAFTQIHRLTDDIRKRHQEQYLYIPNMCLGLFYSSRNQPEMAETYFRRALKGVDANKDPVSVFNCYLSLALSLSFKHPAEAMACLDSLPKQMLENPMYDSGVLGYRCIIASQQGDRQAFDRYFARYDSIRQHNPAGFNPANLQQVMVCHYLLRNDYKQALAWCDSAAVPQLANQLRLEVFQTTGNWQQAFREIQLKDSMEQADEREVLEEHLMDVTHDIDLLQAEQEKAELRRKQLMSAGLMAATIIALLIAVLIYRYFKNLKLKEQFQELQEARRRAEAGQAIRRAFVTTILEKLKSPINSLLNYARIFNDPEFKLKPEERSKRYRDIVAAAKNIESLMDPVLDSYSRGDLGITDEEKRVCQDALRSPLQTLIGTAEVIIDADGQLPHDEYMQLRSAICRDAYDVATSTRKLILFSLYGDAYPIPMNYEIGLNEMARTTLNSYDQHFKTQPKNIEFITDVADDVKITTNMLLQELINCLLDNVVKYATGDTLQLSCHTLTDGSYAIAVSNEGPTIPASDAEHIFVPFVRLSPNEHTLGVGLPLARCLATSMGYTLTLDTTYTQGARFVVRLK</sequence>
<dbReference type="PROSITE" id="PS50109">
    <property type="entry name" value="HIS_KIN"/>
    <property type="match status" value="1"/>
</dbReference>
<accession>A0A1H3YW09</accession>
<evidence type="ECO:0000259" key="4">
    <source>
        <dbReference type="PROSITE" id="PS50109"/>
    </source>
</evidence>
<dbReference type="GO" id="GO:0000155">
    <property type="term" value="F:phosphorelay sensor kinase activity"/>
    <property type="evidence" value="ECO:0007669"/>
    <property type="project" value="InterPro"/>
</dbReference>
<dbReference type="InterPro" id="IPR036890">
    <property type="entry name" value="HATPase_C_sf"/>
</dbReference>
<organism evidence="5 6">
    <name type="scientific">Xylanibacter ruminicola</name>
    <name type="common">Prevotella ruminicola</name>
    <dbReference type="NCBI Taxonomy" id="839"/>
    <lineage>
        <taxon>Bacteria</taxon>
        <taxon>Pseudomonadati</taxon>
        <taxon>Bacteroidota</taxon>
        <taxon>Bacteroidia</taxon>
        <taxon>Bacteroidales</taxon>
        <taxon>Prevotellaceae</taxon>
        <taxon>Xylanibacter</taxon>
    </lineage>
</organism>
<keyword evidence="1" id="KW-0175">Coiled coil</keyword>
<feature type="coiled-coil region" evidence="1">
    <location>
        <begin position="291"/>
        <end position="367"/>
    </location>
</feature>
<feature type="chain" id="PRO_5010296417" evidence="3">
    <location>
        <begin position="24"/>
        <end position="659"/>
    </location>
</feature>
<protein>
    <submittedName>
        <fullName evidence="5">Signal transduction histidine kinase</fullName>
    </submittedName>
</protein>
<feature type="domain" description="Histidine kinase" evidence="4">
    <location>
        <begin position="447"/>
        <end position="659"/>
    </location>
</feature>
<evidence type="ECO:0000256" key="1">
    <source>
        <dbReference type="SAM" id="Coils"/>
    </source>
</evidence>
<feature type="signal peptide" evidence="3">
    <location>
        <begin position="1"/>
        <end position="23"/>
    </location>
</feature>
<dbReference type="OrthoDB" id="1058554at2"/>
<dbReference type="PANTHER" id="PTHR45569">
    <property type="entry name" value="SENSOR PROTEIN KDPD"/>
    <property type="match status" value="1"/>
</dbReference>
<gene>
    <name evidence="5" type="ORF">SAMN05216462_0832</name>
</gene>
<name>A0A1H3YW09_XYLRU</name>
<dbReference type="SUPFAM" id="SSF47384">
    <property type="entry name" value="Homodimeric domain of signal transducing histidine kinase"/>
    <property type="match status" value="1"/>
</dbReference>
<dbReference type="RefSeq" id="WP_081352844.1">
    <property type="nucleotide sequence ID" value="NZ_FNRF01000001.1"/>
</dbReference>
<dbReference type="InterPro" id="IPR036097">
    <property type="entry name" value="HisK_dim/P_sf"/>
</dbReference>
<dbReference type="SUPFAM" id="SSF55874">
    <property type="entry name" value="ATPase domain of HSP90 chaperone/DNA topoisomerase II/histidine kinase"/>
    <property type="match status" value="1"/>
</dbReference>
<dbReference type="InterPro" id="IPR011990">
    <property type="entry name" value="TPR-like_helical_dom_sf"/>
</dbReference>
<dbReference type="SUPFAM" id="SSF48452">
    <property type="entry name" value="TPR-like"/>
    <property type="match status" value="1"/>
</dbReference>
<evidence type="ECO:0000256" key="2">
    <source>
        <dbReference type="SAM" id="Phobius"/>
    </source>
</evidence>
<feature type="transmembrane region" description="Helical" evidence="2">
    <location>
        <begin position="322"/>
        <end position="345"/>
    </location>
</feature>
<dbReference type="Proteomes" id="UP000182257">
    <property type="component" value="Unassembled WGS sequence"/>
</dbReference>
<keyword evidence="3" id="KW-0732">Signal</keyword>
<dbReference type="InterPro" id="IPR003594">
    <property type="entry name" value="HATPase_dom"/>
</dbReference>
<keyword evidence="5" id="KW-0418">Kinase</keyword>
<keyword evidence="2" id="KW-0472">Membrane</keyword>
<dbReference type="EMBL" id="FNRF01000001">
    <property type="protein sequence ID" value="SEA15755.1"/>
    <property type="molecule type" value="Genomic_DNA"/>
</dbReference>
<evidence type="ECO:0000256" key="3">
    <source>
        <dbReference type="SAM" id="SignalP"/>
    </source>
</evidence>
<dbReference type="AlphaFoldDB" id="A0A1H3YW09"/>
<evidence type="ECO:0000313" key="5">
    <source>
        <dbReference type="EMBL" id="SEA15755.1"/>
    </source>
</evidence>
<dbReference type="PANTHER" id="PTHR45569:SF1">
    <property type="entry name" value="SENSOR PROTEIN KDPD"/>
    <property type="match status" value="1"/>
</dbReference>
<evidence type="ECO:0000313" key="6">
    <source>
        <dbReference type="Proteomes" id="UP000182257"/>
    </source>
</evidence>
<dbReference type="Gene3D" id="1.25.40.10">
    <property type="entry name" value="Tetratricopeptide repeat domain"/>
    <property type="match status" value="1"/>
</dbReference>
<dbReference type="GO" id="GO:0005886">
    <property type="term" value="C:plasma membrane"/>
    <property type="evidence" value="ECO:0007669"/>
    <property type="project" value="TreeGrafter"/>
</dbReference>